<dbReference type="AlphaFoldDB" id="A0A419T8Z6"/>
<organism evidence="1 2">
    <name type="scientific">Lacrimispora algidixylanolytica</name>
    <dbReference type="NCBI Taxonomy" id="94868"/>
    <lineage>
        <taxon>Bacteria</taxon>
        <taxon>Bacillati</taxon>
        <taxon>Bacillota</taxon>
        <taxon>Clostridia</taxon>
        <taxon>Lachnospirales</taxon>
        <taxon>Lachnospiraceae</taxon>
        <taxon>Lacrimispora</taxon>
    </lineage>
</organism>
<dbReference type="Proteomes" id="UP000284277">
    <property type="component" value="Unassembled WGS sequence"/>
</dbReference>
<dbReference type="InterPro" id="IPR027417">
    <property type="entry name" value="P-loop_NTPase"/>
</dbReference>
<evidence type="ECO:0008006" key="3">
    <source>
        <dbReference type="Google" id="ProtNLM"/>
    </source>
</evidence>
<dbReference type="OrthoDB" id="9807790at2"/>
<reference evidence="1 2" key="1">
    <citation type="submission" date="2016-08" db="EMBL/GenBank/DDBJ databases">
        <title>A new outlook on sporulation: Clostridium algidixylanolyticum.</title>
        <authorList>
            <person name="Poppleton D.I."/>
            <person name="Gribaldo S."/>
        </authorList>
    </citation>
    <scope>NUCLEOTIDE SEQUENCE [LARGE SCALE GENOMIC DNA]</scope>
    <source>
        <strain evidence="1 2">SPL73</strain>
    </source>
</reference>
<accession>A0A419T8Z6</accession>
<name>A0A419T8Z6_9FIRM</name>
<protein>
    <recommendedName>
        <fullName evidence="3">FtsK domain-containing protein</fullName>
    </recommendedName>
</protein>
<gene>
    <name evidence="1" type="ORF">BET01_12310</name>
</gene>
<comment type="caution">
    <text evidence="1">The sequence shown here is derived from an EMBL/GenBank/DDBJ whole genome shotgun (WGS) entry which is preliminary data.</text>
</comment>
<evidence type="ECO:0000313" key="1">
    <source>
        <dbReference type="EMBL" id="RKD33944.1"/>
    </source>
</evidence>
<proteinExistence type="predicted"/>
<keyword evidence="2" id="KW-1185">Reference proteome</keyword>
<dbReference type="EMBL" id="MCIA01000003">
    <property type="protein sequence ID" value="RKD33944.1"/>
    <property type="molecule type" value="Genomic_DNA"/>
</dbReference>
<sequence length="117" mass="13333">MLLSLPKKEQEELRGQIARLLNLSRALKIIFISAMQRPSAELFVNGARDNYNIKFMFGANSKETINMVAGEYKEFISSCPTSVGYCTINDMNLKKIRSIMPTNTDKLHYVIKEAVNR</sequence>
<evidence type="ECO:0000313" key="2">
    <source>
        <dbReference type="Proteomes" id="UP000284277"/>
    </source>
</evidence>
<dbReference type="RefSeq" id="WP_120195370.1">
    <property type="nucleotide sequence ID" value="NZ_MCIA01000003.1"/>
</dbReference>
<dbReference type="Gene3D" id="3.40.50.300">
    <property type="entry name" value="P-loop containing nucleotide triphosphate hydrolases"/>
    <property type="match status" value="1"/>
</dbReference>